<evidence type="ECO:0000313" key="3">
    <source>
        <dbReference type="Proteomes" id="UP000528964"/>
    </source>
</evidence>
<accession>A0A7W6CZS4</accession>
<gene>
    <name evidence="2" type="ORF">GGR24_002787</name>
</gene>
<sequence>MAGTVTGIERVTPRPGDAETPALAGDGRFKLADPSNGKEKHHAKHMVYARTLDEVADLLARGFSLWMTKPGKRPSLISPESLRILRK</sequence>
<protein>
    <submittedName>
        <fullName evidence="2">Uncharacterized protein</fullName>
    </submittedName>
</protein>
<proteinExistence type="predicted"/>
<feature type="region of interest" description="Disordered" evidence="1">
    <location>
        <begin position="1"/>
        <end position="42"/>
    </location>
</feature>
<dbReference type="AlphaFoldDB" id="A0A7W6CZS4"/>
<dbReference type="Proteomes" id="UP000528964">
    <property type="component" value="Unassembled WGS sequence"/>
</dbReference>
<reference evidence="2 3" key="1">
    <citation type="submission" date="2020-08" db="EMBL/GenBank/DDBJ databases">
        <title>Genomic Encyclopedia of Type Strains, Phase IV (KMG-IV): sequencing the most valuable type-strain genomes for metagenomic binning, comparative biology and taxonomic classification.</title>
        <authorList>
            <person name="Goeker M."/>
        </authorList>
    </citation>
    <scope>NUCLEOTIDE SEQUENCE [LARGE SCALE GENOMIC DNA]</scope>
    <source>
        <strain evidence="2 3">DSM 25481</strain>
    </source>
</reference>
<comment type="caution">
    <text evidence="2">The sequence shown here is derived from an EMBL/GenBank/DDBJ whole genome shotgun (WGS) entry which is preliminary data.</text>
</comment>
<keyword evidence="3" id="KW-1185">Reference proteome</keyword>
<dbReference type="RefSeq" id="WP_183395954.1">
    <property type="nucleotide sequence ID" value="NZ_JACIDR010000004.1"/>
</dbReference>
<dbReference type="EMBL" id="JACIDR010000004">
    <property type="protein sequence ID" value="MBB3974110.1"/>
    <property type="molecule type" value="Genomic_DNA"/>
</dbReference>
<evidence type="ECO:0000313" key="2">
    <source>
        <dbReference type="EMBL" id="MBB3974110.1"/>
    </source>
</evidence>
<evidence type="ECO:0000256" key="1">
    <source>
        <dbReference type="SAM" id="MobiDB-lite"/>
    </source>
</evidence>
<organism evidence="2 3">
    <name type="scientific">Hansschlegelia beijingensis</name>
    <dbReference type="NCBI Taxonomy" id="1133344"/>
    <lineage>
        <taxon>Bacteria</taxon>
        <taxon>Pseudomonadati</taxon>
        <taxon>Pseudomonadota</taxon>
        <taxon>Alphaproteobacteria</taxon>
        <taxon>Hyphomicrobiales</taxon>
        <taxon>Methylopilaceae</taxon>
        <taxon>Hansschlegelia</taxon>
    </lineage>
</organism>
<name>A0A7W6CZS4_9HYPH</name>